<reference evidence="1" key="1">
    <citation type="submission" date="2025-08" db="UniProtKB">
        <authorList>
            <consortium name="Ensembl"/>
        </authorList>
    </citation>
    <scope>IDENTIFICATION</scope>
</reference>
<keyword evidence="2" id="KW-1185">Reference proteome</keyword>
<dbReference type="Ensembl" id="ENSSDAT00000030231.1">
    <property type="protein sequence ID" value="ENSSDAP00000026452.1"/>
    <property type="gene ID" value="ENSSDAG00000023974.1"/>
</dbReference>
<accession>A0A8C9QL05</accession>
<protein>
    <submittedName>
        <fullName evidence="1">Uncharacterized protein</fullName>
    </submittedName>
</protein>
<proteinExistence type="predicted"/>
<reference evidence="1" key="2">
    <citation type="submission" date="2025-09" db="UniProtKB">
        <authorList>
            <consortium name="Ensembl"/>
        </authorList>
    </citation>
    <scope>IDENTIFICATION</scope>
</reference>
<name>A0A8C9QL05_SPEDA</name>
<dbReference type="AlphaFoldDB" id="A0A8C9QL05"/>
<dbReference type="Proteomes" id="UP000694422">
    <property type="component" value="Unplaced"/>
</dbReference>
<evidence type="ECO:0000313" key="2">
    <source>
        <dbReference type="Proteomes" id="UP000694422"/>
    </source>
</evidence>
<evidence type="ECO:0000313" key="1">
    <source>
        <dbReference type="Ensembl" id="ENSSDAP00000026452.1"/>
    </source>
</evidence>
<sequence>MSAPETPAGEGIPGHLCCQSKCCCARGHPASCWDRLLCCAARAVFVCMVWGFCPRAFFSPVTTVRDSPCVPTAPFSTHSRGRCLPSPVNVDICILLCNLGPPPRRPSSQAL</sequence>
<organism evidence="1 2">
    <name type="scientific">Spermophilus dauricus</name>
    <name type="common">Daurian ground squirrel</name>
    <dbReference type="NCBI Taxonomy" id="99837"/>
    <lineage>
        <taxon>Eukaryota</taxon>
        <taxon>Metazoa</taxon>
        <taxon>Chordata</taxon>
        <taxon>Craniata</taxon>
        <taxon>Vertebrata</taxon>
        <taxon>Euteleostomi</taxon>
        <taxon>Mammalia</taxon>
        <taxon>Eutheria</taxon>
        <taxon>Euarchontoglires</taxon>
        <taxon>Glires</taxon>
        <taxon>Rodentia</taxon>
        <taxon>Sciuromorpha</taxon>
        <taxon>Sciuridae</taxon>
        <taxon>Xerinae</taxon>
        <taxon>Marmotini</taxon>
        <taxon>Spermophilus</taxon>
    </lineage>
</organism>